<keyword evidence="3" id="KW-1185">Reference proteome</keyword>
<dbReference type="InterPro" id="IPR017271">
    <property type="entry name" value="Tscrpt_reg_HTH_MJ1545_prd"/>
</dbReference>
<dbReference type="InterPro" id="IPR010982">
    <property type="entry name" value="Lambda_DNA-bd_dom_sf"/>
</dbReference>
<reference evidence="2" key="1">
    <citation type="submission" date="2021-06" db="EMBL/GenBank/DDBJ databases">
        <title>Halomicroarcula sp. F24A a new haloarchaeum isolated from saline soil.</title>
        <authorList>
            <person name="Duran-Viseras A."/>
            <person name="Sanchez-Porro C."/>
            <person name="Ventosa A."/>
        </authorList>
    </citation>
    <scope>NUCLEOTIDE SEQUENCE</scope>
    <source>
        <strain evidence="2">F24A</strain>
    </source>
</reference>
<comment type="caution">
    <text evidence="2">The sequence shown here is derived from an EMBL/GenBank/DDBJ whole genome shotgun (WGS) entry which is preliminary data.</text>
</comment>
<dbReference type="PIRSF" id="PIRSF037724">
    <property type="entry name" value="TF_HTH_MJ1545_prd"/>
    <property type="match status" value="1"/>
</dbReference>
<dbReference type="PROSITE" id="PS50943">
    <property type="entry name" value="HTH_CROC1"/>
    <property type="match status" value="1"/>
</dbReference>
<feature type="domain" description="HTH cro/C1-type" evidence="1">
    <location>
        <begin position="27"/>
        <end position="82"/>
    </location>
</feature>
<dbReference type="Proteomes" id="UP000783863">
    <property type="component" value="Unassembled WGS sequence"/>
</dbReference>
<dbReference type="Pfam" id="PF13560">
    <property type="entry name" value="HTH_31"/>
    <property type="match status" value="1"/>
</dbReference>
<dbReference type="GO" id="GO:0003677">
    <property type="term" value="F:DNA binding"/>
    <property type="evidence" value="ECO:0007669"/>
    <property type="project" value="InterPro"/>
</dbReference>
<evidence type="ECO:0000259" key="1">
    <source>
        <dbReference type="PROSITE" id="PS50943"/>
    </source>
</evidence>
<evidence type="ECO:0000313" key="3">
    <source>
        <dbReference type="Proteomes" id="UP000783863"/>
    </source>
</evidence>
<dbReference type="AlphaFoldDB" id="A0A8J7YKJ4"/>
<gene>
    <name evidence="2" type="ORF">EGD98_15190</name>
</gene>
<name>A0A8J7YKJ4_9EURY</name>
<dbReference type="RefSeq" id="WP_220589207.1">
    <property type="nucleotide sequence ID" value="NZ_RKLQ01000002.1"/>
</dbReference>
<dbReference type="Gene3D" id="1.10.260.40">
    <property type="entry name" value="lambda repressor-like DNA-binding domains"/>
    <property type="match status" value="1"/>
</dbReference>
<dbReference type="InterPro" id="IPR001387">
    <property type="entry name" value="Cro/C1-type_HTH"/>
</dbReference>
<sequence length="235" mass="25364">MVRGVRDELAEKIAGEVALSDDPGATLRKWRTDFDVAQTELAGRLDVSPSVVSDYESGRRDNPGIGVVRRLVAALLDIDEDRGGDHIRQYARVLSSGFDSDVVHDLREYPATVGVDRVYDAIDAEELHRGGADTVAGHTVINSLAAITRLSSDQFHQLYGQSTNRALVFTGVTRGESPLVAMRVLSPTPSAVVLHGLDSDDIWEHAPDLARIDDVSLAVTDADLETVLSGLRGLP</sequence>
<dbReference type="SUPFAM" id="SSF47413">
    <property type="entry name" value="lambda repressor-like DNA-binding domains"/>
    <property type="match status" value="1"/>
</dbReference>
<dbReference type="CDD" id="cd00093">
    <property type="entry name" value="HTH_XRE"/>
    <property type="match status" value="1"/>
</dbReference>
<dbReference type="EMBL" id="RKLQ01000002">
    <property type="protein sequence ID" value="MBX0305011.1"/>
    <property type="molecule type" value="Genomic_DNA"/>
</dbReference>
<organism evidence="2 3">
    <name type="scientific">Haloarcula salinisoli</name>
    <dbReference type="NCBI Taxonomy" id="2487746"/>
    <lineage>
        <taxon>Archaea</taxon>
        <taxon>Methanobacteriati</taxon>
        <taxon>Methanobacteriota</taxon>
        <taxon>Stenosarchaea group</taxon>
        <taxon>Halobacteria</taxon>
        <taxon>Halobacteriales</taxon>
        <taxon>Haloarculaceae</taxon>
        <taxon>Haloarcula</taxon>
    </lineage>
</organism>
<protein>
    <submittedName>
        <fullName evidence="2">Helix-turn-helix domain-containing protein</fullName>
    </submittedName>
</protein>
<proteinExistence type="predicted"/>
<dbReference type="SMART" id="SM00530">
    <property type="entry name" value="HTH_XRE"/>
    <property type="match status" value="1"/>
</dbReference>
<accession>A0A8J7YKJ4</accession>
<evidence type="ECO:0000313" key="2">
    <source>
        <dbReference type="EMBL" id="MBX0305011.1"/>
    </source>
</evidence>